<dbReference type="Gene3D" id="1.20.1560.10">
    <property type="entry name" value="ABC transporter type 1, transmembrane domain"/>
    <property type="match status" value="1"/>
</dbReference>
<dbReference type="SUPFAM" id="SSF52540">
    <property type="entry name" value="P-loop containing nucleoside triphosphate hydrolases"/>
    <property type="match status" value="1"/>
</dbReference>
<feature type="transmembrane region" description="Helical" evidence="9">
    <location>
        <begin position="538"/>
        <end position="555"/>
    </location>
</feature>
<evidence type="ECO:0000256" key="9">
    <source>
        <dbReference type="SAM" id="Phobius"/>
    </source>
</evidence>
<evidence type="ECO:0000256" key="1">
    <source>
        <dbReference type="ARBA" id="ARBA00004651"/>
    </source>
</evidence>
<dbReference type="InterPro" id="IPR039421">
    <property type="entry name" value="Type_1_exporter"/>
</dbReference>
<dbReference type="Pfam" id="PF00005">
    <property type="entry name" value="ABC_tran"/>
    <property type="match status" value="1"/>
</dbReference>
<dbReference type="SMART" id="SM00382">
    <property type="entry name" value="AAA"/>
    <property type="match status" value="1"/>
</dbReference>
<dbReference type="GO" id="GO:0016887">
    <property type="term" value="F:ATP hydrolysis activity"/>
    <property type="evidence" value="ECO:0007669"/>
    <property type="project" value="InterPro"/>
</dbReference>
<reference evidence="12 13" key="1">
    <citation type="submission" date="2019-01" db="EMBL/GenBank/DDBJ databases">
        <authorList>
            <person name="Brito A."/>
        </authorList>
    </citation>
    <scope>NUCLEOTIDE SEQUENCE [LARGE SCALE GENOMIC DNA]</scope>
    <source>
        <strain evidence="12">1</strain>
    </source>
</reference>
<evidence type="ECO:0000259" key="10">
    <source>
        <dbReference type="PROSITE" id="PS50893"/>
    </source>
</evidence>
<dbReference type="PANTHER" id="PTHR24221:SF654">
    <property type="entry name" value="ATP-BINDING CASSETTE SUB-FAMILY B MEMBER 6"/>
    <property type="match status" value="1"/>
</dbReference>
<evidence type="ECO:0000256" key="5">
    <source>
        <dbReference type="ARBA" id="ARBA00022741"/>
    </source>
</evidence>
<dbReference type="Gene3D" id="3.40.50.300">
    <property type="entry name" value="P-loop containing nucleotide triphosphate hydrolases"/>
    <property type="match status" value="1"/>
</dbReference>
<dbReference type="FunFam" id="3.40.50.300:FF:000299">
    <property type="entry name" value="ABC transporter ATP-binding protein/permease"/>
    <property type="match status" value="1"/>
</dbReference>
<keyword evidence="13" id="KW-1185">Reference proteome</keyword>
<accession>A0A563W4K0</accession>
<keyword evidence="8 9" id="KW-0472">Membrane</keyword>
<evidence type="ECO:0000256" key="6">
    <source>
        <dbReference type="ARBA" id="ARBA00022840"/>
    </source>
</evidence>
<proteinExistence type="predicted"/>
<keyword evidence="3" id="KW-1003">Cell membrane</keyword>
<dbReference type="SUPFAM" id="SSF90123">
    <property type="entry name" value="ABC transporter transmembrane region"/>
    <property type="match status" value="1"/>
</dbReference>
<dbReference type="PROSITE" id="PS00211">
    <property type="entry name" value="ABC_TRANSPORTER_1"/>
    <property type="match status" value="1"/>
</dbReference>
<evidence type="ECO:0000256" key="2">
    <source>
        <dbReference type="ARBA" id="ARBA00022448"/>
    </source>
</evidence>
<evidence type="ECO:0000256" key="8">
    <source>
        <dbReference type="ARBA" id="ARBA00023136"/>
    </source>
</evidence>
<organism evidence="12 13">
    <name type="scientific">Hyella patelloides LEGE 07179</name>
    <dbReference type="NCBI Taxonomy" id="945734"/>
    <lineage>
        <taxon>Bacteria</taxon>
        <taxon>Bacillati</taxon>
        <taxon>Cyanobacteriota</taxon>
        <taxon>Cyanophyceae</taxon>
        <taxon>Pleurocapsales</taxon>
        <taxon>Hyellaceae</taxon>
        <taxon>Hyella</taxon>
    </lineage>
</organism>
<gene>
    <name evidence="12" type="ORF">H1P_810032</name>
</gene>
<feature type="transmembrane region" description="Helical" evidence="9">
    <location>
        <begin position="420"/>
        <end position="449"/>
    </location>
</feature>
<protein>
    <submittedName>
        <fullName evidence="12">NHLP bacteriocin export ABC transporter permease/ATPase subunit</fullName>
    </submittedName>
</protein>
<keyword evidence="7 9" id="KW-1133">Transmembrane helix</keyword>
<keyword evidence="6" id="KW-0067">ATP-binding</keyword>
<dbReference type="OrthoDB" id="9771903at2"/>
<dbReference type="Pfam" id="PF00664">
    <property type="entry name" value="ABC_membrane"/>
    <property type="match status" value="1"/>
</dbReference>
<dbReference type="Proteomes" id="UP000320055">
    <property type="component" value="Unassembled WGS sequence"/>
</dbReference>
<dbReference type="EMBL" id="CAACVJ010000689">
    <property type="protein sequence ID" value="VEP18570.1"/>
    <property type="molecule type" value="Genomic_DNA"/>
</dbReference>
<evidence type="ECO:0000256" key="4">
    <source>
        <dbReference type="ARBA" id="ARBA00022692"/>
    </source>
</evidence>
<evidence type="ECO:0000256" key="3">
    <source>
        <dbReference type="ARBA" id="ARBA00022475"/>
    </source>
</evidence>
<feature type="domain" description="ABC transporter" evidence="10">
    <location>
        <begin position="741"/>
        <end position="973"/>
    </location>
</feature>
<comment type="subcellular location">
    <subcellularLocation>
        <location evidence="1">Cell membrane</location>
        <topology evidence="1">Multi-pass membrane protein</topology>
    </subcellularLocation>
</comment>
<evidence type="ECO:0000313" key="12">
    <source>
        <dbReference type="EMBL" id="VEP18570.1"/>
    </source>
</evidence>
<keyword evidence="5" id="KW-0547">Nucleotide-binding</keyword>
<dbReference type="InterPro" id="IPR003439">
    <property type="entry name" value="ABC_transporter-like_ATP-bd"/>
</dbReference>
<name>A0A563W4K0_9CYAN</name>
<dbReference type="AlphaFoldDB" id="A0A563W4K0"/>
<dbReference type="RefSeq" id="WP_144867921.1">
    <property type="nucleotide sequence ID" value="NZ_LR213839.1"/>
</dbReference>
<dbReference type="PANTHER" id="PTHR24221">
    <property type="entry name" value="ATP-BINDING CASSETTE SUB-FAMILY B"/>
    <property type="match status" value="1"/>
</dbReference>
<dbReference type="InterPro" id="IPR027417">
    <property type="entry name" value="P-loop_NTPase"/>
</dbReference>
<evidence type="ECO:0000256" key="7">
    <source>
        <dbReference type="ARBA" id="ARBA00022989"/>
    </source>
</evidence>
<feature type="transmembrane region" description="Helical" evidence="9">
    <location>
        <begin position="455"/>
        <end position="474"/>
    </location>
</feature>
<sequence length="976" mass="107432">MVIQHKPTLKVYTVKSNQPFLLLNPQVIWQVVWGQVSVFATQVSNHQPTGERRYLFSVNPGEILCGVRVTQGLGILAVALGEVQLQRLSIDDLGVQFATRDLRAITFLVRLEDWFKQIGDTLTRESSQKTLSPENTVLAPCTLPTPYSLETNQLIQPPTNQIIWVKVIQGKISWQGFSHLILEQDSPWFPLVPGMWLTAETSTEITIIPTFQYLNSDRLTASLEIFHRYVCYALNCYLQENKQAEFDRFQAREQLNNQLTLSAFGQLAGVLEPQQLPLETTGTPLLIAAGAVGRVQKIKIQPPAASEDTSLLQDPVEAIARASQCRIRRVQLVGNWWQQEHGPLLAYTIDDYSPVALLPNQKDKSYLLFDPVKQTRITVTEAVAQTIATNAYFFYRPLPLVVNNIVELFKFGIEGYHQDIILAILIGALATILGMVVPQATGMLIAQIIPDSDRLLLWQIGLALFAAALGQSAFQLSQGIITLRVENATDVNLQLAVWDRLLKITPTFFRQYTSGELVNRLLAIRQIRSQLSGASQRTLLSGIFSLLNLALMFIYSIKLALIGLGISILAIIVTITSGTLLVRKERQQEKLDGEIDGLTVQLIGGVAKLRVAAAEERAFATWAAKYSQKTKLTFGIQGINDAVSTFNEALPLISSVLLFWFAILFIQLAQAQGNPTGLTAGTFLAFNAAFGTFISGVTDLSNTLTDVLGIVPLWERAKSIVQAPTEYDPHRTDAGRLAGRVVLDRITFRYRKDGAPILDNVCVEANPGEFIALVGPSGSGKSTLFRLLLGFEIPQSGTVYYDGQDLTGLDVISVRRQLGVVLQNGRVQQSSIFDNIACGALITLKEAWKAAEMAGLAEDIAQMPMEMHTVVSEGGSNLSGGQRQRLLIARALIGNPKIILMDEATSALDNRTQAVVTQSLETLSVTRIVIAHRLSTIRHADRIYVLEAGRVVQAGSFAELVAQSGLFARLVARQLE</sequence>
<dbReference type="InterPro" id="IPR017871">
    <property type="entry name" value="ABC_transporter-like_CS"/>
</dbReference>
<feature type="transmembrane region" description="Helical" evidence="9">
    <location>
        <begin position="649"/>
        <end position="669"/>
    </location>
</feature>
<dbReference type="InterPro" id="IPR011527">
    <property type="entry name" value="ABC1_TM_dom"/>
</dbReference>
<feature type="transmembrane region" description="Helical" evidence="9">
    <location>
        <begin position="561"/>
        <end position="582"/>
    </location>
</feature>
<dbReference type="GO" id="GO:0034040">
    <property type="term" value="F:ATPase-coupled lipid transmembrane transporter activity"/>
    <property type="evidence" value="ECO:0007669"/>
    <property type="project" value="TreeGrafter"/>
</dbReference>
<dbReference type="NCBIfam" id="TIGR03797">
    <property type="entry name" value="NHLM_micro_ABC2"/>
    <property type="match status" value="1"/>
</dbReference>
<keyword evidence="2" id="KW-0813">Transport</keyword>
<evidence type="ECO:0000259" key="11">
    <source>
        <dbReference type="PROSITE" id="PS50929"/>
    </source>
</evidence>
<dbReference type="PROSITE" id="PS50929">
    <property type="entry name" value="ABC_TM1F"/>
    <property type="match status" value="1"/>
</dbReference>
<dbReference type="GO" id="GO:0140359">
    <property type="term" value="F:ABC-type transporter activity"/>
    <property type="evidence" value="ECO:0007669"/>
    <property type="project" value="InterPro"/>
</dbReference>
<dbReference type="InterPro" id="IPR036640">
    <property type="entry name" value="ABC1_TM_sf"/>
</dbReference>
<dbReference type="GO" id="GO:0005524">
    <property type="term" value="F:ATP binding"/>
    <property type="evidence" value="ECO:0007669"/>
    <property type="project" value="UniProtKB-KW"/>
</dbReference>
<dbReference type="InterPro" id="IPR003593">
    <property type="entry name" value="AAA+_ATPase"/>
</dbReference>
<evidence type="ECO:0000313" key="13">
    <source>
        <dbReference type="Proteomes" id="UP000320055"/>
    </source>
</evidence>
<dbReference type="PROSITE" id="PS50893">
    <property type="entry name" value="ABC_TRANSPORTER_2"/>
    <property type="match status" value="1"/>
</dbReference>
<keyword evidence="4 9" id="KW-0812">Transmembrane</keyword>
<feature type="domain" description="ABC transmembrane type-1" evidence="11">
    <location>
        <begin position="421"/>
        <end position="709"/>
    </location>
</feature>
<dbReference type="GO" id="GO:0005886">
    <property type="term" value="C:plasma membrane"/>
    <property type="evidence" value="ECO:0007669"/>
    <property type="project" value="UniProtKB-SubCell"/>
</dbReference>
<dbReference type="InterPro" id="IPR022515">
    <property type="entry name" value="NHPM_micro_ABC2"/>
</dbReference>